<evidence type="ECO:0000313" key="2">
    <source>
        <dbReference type="EMBL" id="KAF5673093.1"/>
    </source>
</evidence>
<feature type="compositionally biased region" description="Basic and acidic residues" evidence="1">
    <location>
        <begin position="260"/>
        <end position="278"/>
    </location>
</feature>
<feature type="compositionally biased region" description="Basic and acidic residues" evidence="1">
    <location>
        <begin position="52"/>
        <end position="67"/>
    </location>
</feature>
<dbReference type="EMBL" id="JAAGWQ010000056">
    <property type="protein sequence ID" value="KAF5673093.1"/>
    <property type="molecule type" value="Genomic_DNA"/>
</dbReference>
<name>A0A8H5TPD7_FUSHE</name>
<comment type="caution">
    <text evidence="2">The sequence shown here is derived from an EMBL/GenBank/DDBJ whole genome shotgun (WGS) entry which is preliminary data.</text>
</comment>
<evidence type="ECO:0000313" key="3">
    <source>
        <dbReference type="Proteomes" id="UP000567885"/>
    </source>
</evidence>
<evidence type="ECO:0000256" key="1">
    <source>
        <dbReference type="SAM" id="MobiDB-lite"/>
    </source>
</evidence>
<feature type="compositionally biased region" description="Low complexity" evidence="1">
    <location>
        <begin position="83"/>
        <end position="100"/>
    </location>
</feature>
<sequence>METINNLTAAATKAVWGETETGKKEPVSGVQGDTARGEPYDAGNLETPLQEKAAHDYGRHGEERTAAPEHTTSLGREEPVSKPTENTNTTTDITTPISAPAPAPNHAKDTSAGQNDTRTPEQADKGNKDLQDVDDSSEGTDVKLGEGPGPRPIEKLAKEYGGDAGNAPVEGTSHAPGTEVGSEATADSSKKENAPHDPKEDEYITASGFKADGGDFDASKPGAGQEADRLMEEKGIHLGGKGESDPSHTESHSSSKHHSSHDDKADKKDKPSLGERIKAKLHKH</sequence>
<dbReference type="AlphaFoldDB" id="A0A8H5TPD7"/>
<organism evidence="2 3">
    <name type="scientific">Fusarium heterosporum</name>
    <dbReference type="NCBI Taxonomy" id="42747"/>
    <lineage>
        <taxon>Eukaryota</taxon>
        <taxon>Fungi</taxon>
        <taxon>Dikarya</taxon>
        <taxon>Ascomycota</taxon>
        <taxon>Pezizomycotina</taxon>
        <taxon>Sordariomycetes</taxon>
        <taxon>Hypocreomycetidae</taxon>
        <taxon>Hypocreales</taxon>
        <taxon>Nectriaceae</taxon>
        <taxon>Fusarium</taxon>
        <taxon>Fusarium heterosporum species complex</taxon>
    </lineage>
</organism>
<feature type="compositionally biased region" description="Basic and acidic residues" evidence="1">
    <location>
        <begin position="226"/>
        <end position="253"/>
    </location>
</feature>
<accession>A0A8H5TPD7</accession>
<feature type="compositionally biased region" description="Basic and acidic residues" evidence="1">
    <location>
        <begin position="188"/>
        <end position="202"/>
    </location>
</feature>
<feature type="compositionally biased region" description="Basic and acidic residues" evidence="1">
    <location>
        <begin position="152"/>
        <end position="161"/>
    </location>
</feature>
<gene>
    <name evidence="2" type="ORF">FHETE_3578</name>
</gene>
<dbReference type="Proteomes" id="UP000567885">
    <property type="component" value="Unassembled WGS sequence"/>
</dbReference>
<reference evidence="2 3" key="1">
    <citation type="submission" date="2020-05" db="EMBL/GenBank/DDBJ databases">
        <title>Identification and distribution of gene clusters putatively required for synthesis of sphingolipid metabolism inhibitors in phylogenetically diverse species of the filamentous fungus Fusarium.</title>
        <authorList>
            <person name="Kim H.-S."/>
            <person name="Busman M."/>
            <person name="Brown D.W."/>
            <person name="Divon H."/>
            <person name="Uhlig S."/>
            <person name="Proctor R.H."/>
        </authorList>
    </citation>
    <scope>NUCLEOTIDE SEQUENCE [LARGE SCALE GENOMIC DNA]</scope>
    <source>
        <strain evidence="2 3">NRRL 20693</strain>
    </source>
</reference>
<proteinExistence type="predicted"/>
<evidence type="ECO:0008006" key="4">
    <source>
        <dbReference type="Google" id="ProtNLM"/>
    </source>
</evidence>
<protein>
    <recommendedName>
        <fullName evidence="4">Glycine-rich cell wall structural protein 1</fullName>
    </recommendedName>
</protein>
<feature type="compositionally biased region" description="Basic and acidic residues" evidence="1">
    <location>
        <begin position="118"/>
        <end position="131"/>
    </location>
</feature>
<feature type="region of interest" description="Disordered" evidence="1">
    <location>
        <begin position="1"/>
        <end position="284"/>
    </location>
</feature>
<dbReference type="OrthoDB" id="5388207at2759"/>
<keyword evidence="3" id="KW-1185">Reference proteome</keyword>